<evidence type="ECO:0000313" key="14">
    <source>
        <dbReference type="Proteomes" id="UP000474967"/>
    </source>
</evidence>
<evidence type="ECO:0000256" key="11">
    <source>
        <dbReference type="ARBA" id="ARBA00023052"/>
    </source>
</evidence>
<dbReference type="EMBL" id="JAAGWY010000005">
    <property type="protein sequence ID" value="NEN07784.1"/>
    <property type="molecule type" value="Genomic_DNA"/>
</dbReference>
<name>A0A6L9Y3H0_9MICO</name>
<evidence type="ECO:0000256" key="2">
    <source>
        <dbReference type="ARBA" id="ARBA00001936"/>
    </source>
</evidence>
<dbReference type="Pfam" id="PF02779">
    <property type="entry name" value="Transket_pyr"/>
    <property type="match status" value="1"/>
</dbReference>
<dbReference type="PANTHER" id="PTHR43195:SF1">
    <property type="entry name" value="FI06132P-RELATED"/>
    <property type="match status" value="1"/>
</dbReference>
<comment type="similarity">
    <text evidence="5">Belongs to the transketolase family.</text>
</comment>
<gene>
    <name evidence="13" type="ORF">G3T36_18160</name>
</gene>
<dbReference type="InterPro" id="IPR029061">
    <property type="entry name" value="THDP-binding"/>
</dbReference>
<protein>
    <submittedName>
        <fullName evidence="13">Transketolase</fullName>
        <ecNumber evidence="13">2.2.1.1</ecNumber>
    </submittedName>
</protein>
<comment type="cofactor">
    <cofactor evidence="4">
        <name>thiamine diphosphate</name>
        <dbReference type="ChEBI" id="CHEBI:58937"/>
    </cofactor>
</comment>
<dbReference type="Proteomes" id="UP000474967">
    <property type="component" value="Unassembled WGS sequence"/>
</dbReference>
<comment type="cofactor">
    <cofactor evidence="2">
        <name>Mn(2+)</name>
        <dbReference type="ChEBI" id="CHEBI:29035"/>
    </cofactor>
</comment>
<dbReference type="InterPro" id="IPR051424">
    <property type="entry name" value="Transketolase-like"/>
</dbReference>
<dbReference type="PROSITE" id="PS00802">
    <property type="entry name" value="TRANSKETOLASE_2"/>
    <property type="match status" value="1"/>
</dbReference>
<keyword evidence="9" id="KW-0106">Calcium</keyword>
<dbReference type="Pfam" id="PF02780">
    <property type="entry name" value="Transketolase_C"/>
    <property type="match status" value="1"/>
</dbReference>
<keyword evidence="10" id="KW-0460">Magnesium</keyword>
<comment type="subunit">
    <text evidence="6">Homodimer.</text>
</comment>
<evidence type="ECO:0000259" key="12">
    <source>
        <dbReference type="SMART" id="SM00861"/>
    </source>
</evidence>
<organism evidence="13 14">
    <name type="scientific">Leifsonia tongyongensis</name>
    <dbReference type="NCBI Taxonomy" id="1268043"/>
    <lineage>
        <taxon>Bacteria</taxon>
        <taxon>Bacillati</taxon>
        <taxon>Actinomycetota</taxon>
        <taxon>Actinomycetes</taxon>
        <taxon>Micrococcales</taxon>
        <taxon>Microbacteriaceae</taxon>
        <taxon>Leifsonia</taxon>
    </lineage>
</organism>
<dbReference type="SUPFAM" id="SSF52922">
    <property type="entry name" value="TK C-terminal domain-like"/>
    <property type="match status" value="1"/>
</dbReference>
<dbReference type="InterPro" id="IPR033248">
    <property type="entry name" value="Transketolase_C"/>
</dbReference>
<keyword evidence="8" id="KW-0479">Metal-binding</keyword>
<dbReference type="SUPFAM" id="SSF52518">
    <property type="entry name" value="Thiamin diphosphate-binding fold (THDP-binding)"/>
    <property type="match status" value="2"/>
</dbReference>
<evidence type="ECO:0000256" key="5">
    <source>
        <dbReference type="ARBA" id="ARBA00007131"/>
    </source>
</evidence>
<dbReference type="GO" id="GO:0030976">
    <property type="term" value="F:thiamine pyrophosphate binding"/>
    <property type="evidence" value="ECO:0007669"/>
    <property type="project" value="TreeGrafter"/>
</dbReference>
<dbReference type="InterPro" id="IPR020826">
    <property type="entry name" value="Transketolase_BS"/>
</dbReference>
<dbReference type="GO" id="GO:0004802">
    <property type="term" value="F:transketolase activity"/>
    <property type="evidence" value="ECO:0007669"/>
    <property type="project" value="UniProtKB-EC"/>
</dbReference>
<comment type="cofactor">
    <cofactor evidence="1">
        <name>Ca(2+)</name>
        <dbReference type="ChEBI" id="CHEBI:29108"/>
    </cofactor>
</comment>
<keyword evidence="7 13" id="KW-0808">Transferase</keyword>
<dbReference type="RefSeq" id="WP_163291274.1">
    <property type="nucleotide sequence ID" value="NZ_JAAGWY010000005.1"/>
</dbReference>
<dbReference type="EC" id="2.2.1.1" evidence="13"/>
<dbReference type="InterPro" id="IPR005475">
    <property type="entry name" value="Transketolase-like_Pyr-bd"/>
</dbReference>
<evidence type="ECO:0000256" key="4">
    <source>
        <dbReference type="ARBA" id="ARBA00001964"/>
    </source>
</evidence>
<evidence type="ECO:0000256" key="1">
    <source>
        <dbReference type="ARBA" id="ARBA00001913"/>
    </source>
</evidence>
<comment type="cofactor">
    <cofactor evidence="3">
        <name>Mg(2+)</name>
        <dbReference type="ChEBI" id="CHEBI:18420"/>
    </cofactor>
</comment>
<evidence type="ECO:0000256" key="10">
    <source>
        <dbReference type="ARBA" id="ARBA00022842"/>
    </source>
</evidence>
<dbReference type="Gene3D" id="3.40.50.970">
    <property type="match status" value="2"/>
</dbReference>
<dbReference type="FunFam" id="3.40.50.970:FF:000129">
    <property type="entry name" value="Transketolase"/>
    <property type="match status" value="1"/>
</dbReference>
<dbReference type="Gene3D" id="3.40.50.920">
    <property type="match status" value="1"/>
</dbReference>
<keyword evidence="11" id="KW-0786">Thiamine pyrophosphate</keyword>
<dbReference type="InterPro" id="IPR009014">
    <property type="entry name" value="Transketo_C/PFOR_II"/>
</dbReference>
<dbReference type="GO" id="GO:0005737">
    <property type="term" value="C:cytoplasm"/>
    <property type="evidence" value="ECO:0007669"/>
    <property type="project" value="UniProtKB-ARBA"/>
</dbReference>
<dbReference type="PANTHER" id="PTHR43195">
    <property type="entry name" value="TRANSKETOLASE"/>
    <property type="match status" value="1"/>
</dbReference>
<comment type="caution">
    <text evidence="13">The sequence shown here is derived from an EMBL/GenBank/DDBJ whole genome shotgun (WGS) entry which is preliminary data.</text>
</comment>
<accession>A0A6L9Y3H0</accession>
<feature type="domain" description="Transketolase-like pyrimidine-binding" evidence="12">
    <location>
        <begin position="321"/>
        <end position="484"/>
    </location>
</feature>
<evidence type="ECO:0000313" key="13">
    <source>
        <dbReference type="EMBL" id="NEN07784.1"/>
    </source>
</evidence>
<dbReference type="InterPro" id="IPR005474">
    <property type="entry name" value="Transketolase_N"/>
</dbReference>
<evidence type="ECO:0000256" key="7">
    <source>
        <dbReference type="ARBA" id="ARBA00022679"/>
    </source>
</evidence>
<keyword evidence="14" id="KW-1185">Reference proteome</keyword>
<evidence type="ECO:0000256" key="9">
    <source>
        <dbReference type="ARBA" id="ARBA00022837"/>
    </source>
</evidence>
<dbReference type="Pfam" id="PF00456">
    <property type="entry name" value="Transketolase_N"/>
    <property type="match status" value="1"/>
</dbReference>
<reference evidence="13 14" key="1">
    <citation type="journal article" date="2014" name="J. Microbiol.">
        <title>Diaminobutyricibacter tongyongensis gen. nov., sp. nov. and Homoserinibacter gongjuensis gen. nov., sp. nov. belong to the family Microbacteriaceae.</title>
        <authorList>
            <person name="Kim S.J."/>
            <person name="Ahn J.H."/>
            <person name="Weon H.Y."/>
            <person name="Hamada M."/>
            <person name="Suzuki K."/>
            <person name="Kwon S.W."/>
        </authorList>
    </citation>
    <scope>NUCLEOTIDE SEQUENCE [LARGE SCALE GENOMIC DNA]</scope>
    <source>
        <strain evidence="13 14">NBRC 108724</strain>
    </source>
</reference>
<evidence type="ECO:0000256" key="8">
    <source>
        <dbReference type="ARBA" id="ARBA00022723"/>
    </source>
</evidence>
<dbReference type="AlphaFoldDB" id="A0A6L9Y3H0"/>
<dbReference type="GO" id="GO:0000287">
    <property type="term" value="F:magnesium ion binding"/>
    <property type="evidence" value="ECO:0007669"/>
    <property type="project" value="UniProtKB-ARBA"/>
</dbReference>
<evidence type="ECO:0000256" key="6">
    <source>
        <dbReference type="ARBA" id="ARBA00011738"/>
    </source>
</evidence>
<sequence>MKTENPPLLIPDLQTIADLAAQLRVDSIRSTTSAGSGDPLPSMSAADLLAILISRHFRYDWDRATRTPDNDHLIFSKPGASPLLYAMYKAVGVISDNELVQDYRRFGSRLQAHPMPILPWVDFATGSPGQGLPEAVGIALAGKHLENLAYRVWVLCGESELTEGSVWEAMETASRYQLSNLITIVDASQASQRDSKGLDFDLETYAKRFEAFGAHVIRVNGHDLEEVDAALARACGGFESKPIVILAQTIKGRGSSLLELDDSQGNPLPPGTSRQAIRELGGERHLMVRGPKPTQRAASVIQDTELDDDAPALTYTSDAQISTQSAYQDALLDLAGRRANVVLLDAEVAHPTFDHKFAATFSKRSFELGFAEQQLVATATGLSVRNFIPFASTSAAFLTRAYDVIRMAGISGASIRLVGSHAGVEVGADGPSQMALEDIAMMRSINDATVLYPSDAVSTQALVEQMANRTGVSYLRTTLGGYPVLYEQGTAFPIGGSKVPLSSSNDHVTLVGAGVTLHECLAASKLLAEMGIRAMVIDAYSIRPFDGSTIRKAVDSTYGRIVVAEDHHPEGGLGEAVLTALTEGTKSKVRIEHLAVRDIPSSGTTRQLLSATGIDREAISQAAQRLVDGH</sequence>
<dbReference type="NCBIfam" id="NF004559">
    <property type="entry name" value="PRK05899.2-5"/>
    <property type="match status" value="1"/>
</dbReference>
<dbReference type="SMART" id="SM00861">
    <property type="entry name" value="Transket_pyr"/>
    <property type="match status" value="1"/>
</dbReference>
<evidence type="ECO:0000256" key="3">
    <source>
        <dbReference type="ARBA" id="ARBA00001946"/>
    </source>
</evidence>
<proteinExistence type="inferred from homology"/>
<dbReference type="CDD" id="cd07033">
    <property type="entry name" value="TPP_PYR_DXS_TK_like"/>
    <property type="match status" value="1"/>
</dbReference>